<dbReference type="InParanoid" id="A0A554MUF7"/>
<dbReference type="Gene3D" id="3.40.50.300">
    <property type="entry name" value="P-loop containing nucleotide triphosphate hydrolases"/>
    <property type="match status" value="1"/>
</dbReference>
<dbReference type="InterPro" id="IPR041664">
    <property type="entry name" value="AAA_16"/>
</dbReference>
<dbReference type="GO" id="GO:0005524">
    <property type="term" value="F:ATP binding"/>
    <property type="evidence" value="ECO:0007669"/>
    <property type="project" value="UniProtKB-KW"/>
</dbReference>
<sequence>MDLKTRIRRRQRSGADSPVVRDYEAVSPVAHVEEPTGRGPAMERLLDYLDPVFRGDLPTDAYVWGPAGSGKSAVATALVAHMSRLLSGSAAVIHTSTRAQSTETPAFVYVDARRSDSPFGLYHAVLDGVLDESVPRQGVGTETIRSRLVDHLRPIKRGAVVVVDHVDEPGGLDLATLAETFAVVEDSLACIAVGRDPPDDVAAELLPPERIEIPPYERHALADLLTARASDGLSEQAIGHEQLRRLADWAEGNAHDALAALFGAADMADMAGYDRIREQNLTDGMNAVPRPAAALGRVHTLPDNRQLVLRRLLDLNETELGSVDAAAEAISESRGVDLSPGTIKRVLYELAEIGVIQRVTVSTTTTAGRPPSRLEPRFPTLVFRRLYDLEHG</sequence>
<feature type="domain" description="Orc1-like AAA ATPase" evidence="1">
    <location>
        <begin position="35"/>
        <end position="186"/>
    </location>
</feature>
<dbReference type="Pfam" id="PF13191">
    <property type="entry name" value="AAA_16"/>
    <property type="match status" value="1"/>
</dbReference>
<dbReference type="Proteomes" id="UP000319894">
    <property type="component" value="Unassembled WGS sequence"/>
</dbReference>
<evidence type="ECO:0000313" key="2">
    <source>
        <dbReference type="EMBL" id="TSD08772.1"/>
    </source>
</evidence>
<protein>
    <submittedName>
        <fullName evidence="2">ATP-binding protein</fullName>
    </submittedName>
</protein>
<gene>
    <name evidence="2" type="ORF">DP107_18280</name>
</gene>
<keyword evidence="2" id="KW-0547">Nucleotide-binding</keyword>
<dbReference type="AlphaFoldDB" id="A0A554MUF7"/>
<reference evidence="2 3" key="1">
    <citation type="submission" date="2018-06" db="EMBL/GenBank/DDBJ databases">
        <title>Natronomonas sp. F16-60 a new haloarchaeon isolated from a solar saltern of Isla Cristina, Huelva, Spain.</title>
        <authorList>
            <person name="Duran-Viseras A."/>
            <person name="Sanchez-Porro C."/>
            <person name="Ventosa A."/>
        </authorList>
    </citation>
    <scope>NUCLEOTIDE SEQUENCE [LARGE SCALE GENOMIC DNA]</scope>
    <source>
        <strain evidence="2 3">F16-60</strain>
    </source>
</reference>
<dbReference type="EMBL" id="QMDX01000026">
    <property type="protein sequence ID" value="TSD08772.1"/>
    <property type="molecule type" value="Genomic_DNA"/>
</dbReference>
<dbReference type="InterPro" id="IPR027417">
    <property type="entry name" value="P-loop_NTPase"/>
</dbReference>
<dbReference type="Gene3D" id="1.10.8.60">
    <property type="match status" value="1"/>
</dbReference>
<evidence type="ECO:0000313" key="3">
    <source>
        <dbReference type="Proteomes" id="UP000319894"/>
    </source>
</evidence>
<dbReference type="SUPFAM" id="SSF52540">
    <property type="entry name" value="P-loop containing nucleoside triphosphate hydrolases"/>
    <property type="match status" value="1"/>
</dbReference>
<keyword evidence="3" id="KW-1185">Reference proteome</keyword>
<accession>A0A554MUF7</accession>
<evidence type="ECO:0000259" key="1">
    <source>
        <dbReference type="Pfam" id="PF13191"/>
    </source>
</evidence>
<dbReference type="OrthoDB" id="213998at2157"/>
<comment type="caution">
    <text evidence="2">The sequence shown here is derived from an EMBL/GenBank/DDBJ whole genome shotgun (WGS) entry which is preliminary data.</text>
</comment>
<keyword evidence="2" id="KW-0067">ATP-binding</keyword>
<name>A0A554MUF7_9EURY</name>
<organism evidence="2 3">
    <name type="scientific">Haloglomus irregulare</name>
    <dbReference type="NCBI Taxonomy" id="2234134"/>
    <lineage>
        <taxon>Archaea</taxon>
        <taxon>Methanobacteriati</taxon>
        <taxon>Methanobacteriota</taxon>
        <taxon>Stenosarchaea group</taxon>
        <taxon>Halobacteria</taxon>
        <taxon>Halobacteriales</taxon>
        <taxon>Natronomonadaceae</taxon>
        <taxon>Haloglomus</taxon>
    </lineage>
</organism>
<dbReference type="RefSeq" id="WP_144263542.1">
    <property type="nucleotide sequence ID" value="NZ_QMDX01000026.1"/>
</dbReference>
<proteinExistence type="predicted"/>